<accession>A0A0A9D2C6</accession>
<name>A0A0A9D2C6_ARUDO</name>
<evidence type="ECO:0000313" key="1">
    <source>
        <dbReference type="EMBL" id="JAD81951.1"/>
    </source>
</evidence>
<reference evidence="1" key="2">
    <citation type="journal article" date="2015" name="Data Brief">
        <title>Shoot transcriptome of the giant reed, Arundo donax.</title>
        <authorList>
            <person name="Barrero R.A."/>
            <person name="Guerrero F.D."/>
            <person name="Moolhuijzen P."/>
            <person name="Goolsby J.A."/>
            <person name="Tidwell J."/>
            <person name="Bellgard S.E."/>
            <person name="Bellgard M.I."/>
        </authorList>
    </citation>
    <scope>NUCLEOTIDE SEQUENCE</scope>
    <source>
        <tissue evidence="1">Shoot tissue taken approximately 20 cm above the soil surface</tissue>
    </source>
</reference>
<dbReference type="EMBL" id="GBRH01215944">
    <property type="protein sequence ID" value="JAD81951.1"/>
    <property type="molecule type" value="Transcribed_RNA"/>
</dbReference>
<proteinExistence type="predicted"/>
<dbReference type="AlphaFoldDB" id="A0A0A9D2C6"/>
<reference evidence="1" key="1">
    <citation type="submission" date="2014-09" db="EMBL/GenBank/DDBJ databases">
        <authorList>
            <person name="Magalhaes I.L.F."/>
            <person name="Oliveira U."/>
            <person name="Santos F.R."/>
            <person name="Vidigal T.H.D.A."/>
            <person name="Brescovit A.D."/>
            <person name="Santos A.J."/>
        </authorList>
    </citation>
    <scope>NUCLEOTIDE SEQUENCE</scope>
    <source>
        <tissue evidence="1">Shoot tissue taken approximately 20 cm above the soil surface</tissue>
    </source>
</reference>
<sequence length="71" mass="7701">MGSSSGTASSFRSNMVESGLDHNKGISCGCKHRHNTIIPATDIIQQIPLYILSETQNRNIRGSHRSLCTAT</sequence>
<protein>
    <submittedName>
        <fullName evidence="1">Uncharacterized protein</fullName>
    </submittedName>
</protein>
<organism evidence="1">
    <name type="scientific">Arundo donax</name>
    <name type="common">Giant reed</name>
    <name type="synonym">Donax arundinaceus</name>
    <dbReference type="NCBI Taxonomy" id="35708"/>
    <lineage>
        <taxon>Eukaryota</taxon>
        <taxon>Viridiplantae</taxon>
        <taxon>Streptophyta</taxon>
        <taxon>Embryophyta</taxon>
        <taxon>Tracheophyta</taxon>
        <taxon>Spermatophyta</taxon>
        <taxon>Magnoliopsida</taxon>
        <taxon>Liliopsida</taxon>
        <taxon>Poales</taxon>
        <taxon>Poaceae</taxon>
        <taxon>PACMAD clade</taxon>
        <taxon>Arundinoideae</taxon>
        <taxon>Arundineae</taxon>
        <taxon>Arundo</taxon>
    </lineage>
</organism>